<dbReference type="InterPro" id="IPR013783">
    <property type="entry name" value="Ig-like_fold"/>
</dbReference>
<dbReference type="RefSeq" id="WP_208077549.1">
    <property type="nucleotide sequence ID" value="NZ_CP071869.1"/>
</dbReference>
<evidence type="ECO:0000256" key="2">
    <source>
        <dbReference type="SAM" id="SignalP"/>
    </source>
</evidence>
<dbReference type="PROSITE" id="PS51910">
    <property type="entry name" value="GH18_2"/>
    <property type="match status" value="1"/>
</dbReference>
<protein>
    <recommendedName>
        <fullName evidence="3">GH18 domain-containing protein</fullName>
    </recommendedName>
</protein>
<dbReference type="InterPro" id="IPR003610">
    <property type="entry name" value="CBM5/12"/>
</dbReference>
<dbReference type="EMBL" id="CP071869">
    <property type="protein sequence ID" value="QTE21961.1"/>
    <property type="molecule type" value="Genomic_DNA"/>
</dbReference>
<dbReference type="GO" id="GO:0005975">
    <property type="term" value="P:carbohydrate metabolic process"/>
    <property type="evidence" value="ECO:0007669"/>
    <property type="project" value="InterPro"/>
</dbReference>
<dbReference type="SMART" id="SM00089">
    <property type="entry name" value="PKD"/>
    <property type="match status" value="1"/>
</dbReference>
<reference evidence="4 5" key="1">
    <citation type="submission" date="2021-03" db="EMBL/GenBank/DDBJ databases">
        <title>Complete genome of Polaribacter_sp.SM13.</title>
        <authorList>
            <person name="Jeong S.W."/>
            <person name="Bae J.W."/>
        </authorList>
    </citation>
    <scope>NUCLEOTIDE SEQUENCE [LARGE SCALE GENOMIC DNA]</scope>
    <source>
        <strain evidence="4 5">SM13</strain>
    </source>
</reference>
<dbReference type="KEGG" id="pcea:J3359_14235"/>
<dbReference type="InterPro" id="IPR035986">
    <property type="entry name" value="PKD_dom_sf"/>
</dbReference>
<evidence type="ECO:0000259" key="3">
    <source>
        <dbReference type="PROSITE" id="PS51910"/>
    </source>
</evidence>
<dbReference type="Gene3D" id="3.20.20.80">
    <property type="entry name" value="Glycosidases"/>
    <property type="match status" value="1"/>
</dbReference>
<dbReference type="SUPFAM" id="SSF51445">
    <property type="entry name" value="(Trans)glycosidases"/>
    <property type="match status" value="1"/>
</dbReference>
<gene>
    <name evidence="4" type="ORF">J3359_14235</name>
</gene>
<dbReference type="Proteomes" id="UP000663920">
    <property type="component" value="Chromosome"/>
</dbReference>
<dbReference type="SMART" id="SM00495">
    <property type="entry name" value="ChtBD3"/>
    <property type="match status" value="2"/>
</dbReference>
<dbReference type="SUPFAM" id="SSF49299">
    <property type="entry name" value="PKD domain"/>
    <property type="match status" value="1"/>
</dbReference>
<organism evidence="4 5">
    <name type="scientific">Polaribacter cellanae</name>
    <dbReference type="NCBI Taxonomy" id="2818493"/>
    <lineage>
        <taxon>Bacteria</taxon>
        <taxon>Pseudomonadati</taxon>
        <taxon>Bacteroidota</taxon>
        <taxon>Flavobacteriia</taxon>
        <taxon>Flavobacteriales</taxon>
        <taxon>Flavobacteriaceae</taxon>
    </lineage>
</organism>
<dbReference type="InterPro" id="IPR017853">
    <property type="entry name" value="GH"/>
</dbReference>
<feature type="domain" description="GH18" evidence="3">
    <location>
        <begin position="58"/>
        <end position="381"/>
    </location>
</feature>
<keyword evidence="5" id="KW-1185">Reference proteome</keyword>
<dbReference type="Pfam" id="PF17957">
    <property type="entry name" value="Big_7"/>
    <property type="match status" value="1"/>
</dbReference>
<evidence type="ECO:0000313" key="4">
    <source>
        <dbReference type="EMBL" id="QTE21961.1"/>
    </source>
</evidence>
<dbReference type="GO" id="GO:0005576">
    <property type="term" value="C:extracellular region"/>
    <property type="evidence" value="ECO:0007669"/>
    <property type="project" value="InterPro"/>
</dbReference>
<dbReference type="Pfam" id="PF02839">
    <property type="entry name" value="CBM_5_12"/>
    <property type="match status" value="1"/>
</dbReference>
<dbReference type="InterPro" id="IPR001223">
    <property type="entry name" value="Glyco_hydro18_cat"/>
</dbReference>
<feature type="chain" id="PRO_5037538979" description="GH18 domain-containing protein" evidence="2">
    <location>
        <begin position="23"/>
        <end position="632"/>
    </location>
</feature>
<dbReference type="SUPFAM" id="SSF51055">
    <property type="entry name" value="Carbohydrate binding domain"/>
    <property type="match status" value="2"/>
</dbReference>
<keyword evidence="2" id="KW-0732">Signal</keyword>
<dbReference type="CDD" id="cd00146">
    <property type="entry name" value="PKD"/>
    <property type="match status" value="1"/>
</dbReference>
<dbReference type="Gene3D" id="2.60.40.10">
    <property type="entry name" value="Immunoglobulins"/>
    <property type="match status" value="1"/>
</dbReference>
<dbReference type="InterPro" id="IPR036573">
    <property type="entry name" value="CBM_sf_5/12"/>
</dbReference>
<dbReference type="Gene3D" id="2.10.10.20">
    <property type="entry name" value="Carbohydrate-binding module superfamily 5/12"/>
    <property type="match status" value="2"/>
</dbReference>
<feature type="signal peptide" evidence="2">
    <location>
        <begin position="1"/>
        <end position="22"/>
    </location>
</feature>
<dbReference type="PROSITE" id="PS51257">
    <property type="entry name" value="PROKAR_LIPOPROTEIN"/>
    <property type="match status" value="1"/>
</dbReference>
<sequence>MKTLKFIGIIMLISFLAISCSSEDYTNESSTYLENSLKASKVLAKSKISPSSSTTTEPIVLGYFPSWSESWASSNQGSKLRDIPEHVTHVFLAFAKPNLTYTKGSLDITGTGIQTPYGGATLKESVAILKSKGIKVILSIGGETYWGTSNAYNINYQQIKDLVDDLGFEGIDWDFEPNGSFANIGTAENVQHFIDFFNNSRAIMPKGEYLLTCAPSGVGALGGLNNDDPNSTYAYSNRNQLTGETDTNLYNATTPNNGISLFGFGATGHMIPVIKAVGNKIDFIAYQGYNVGAATNRKIMYDSYRYYADQYGFDIVAGTHFPNEPWGPYYTFSYDKIADLSEHIKSKSTVDGIMIWQLLLKNSSSSSYGYLYVASQVLNGTSTSTAIANAENYPLSPYTGTGGSDSGSNNGTGCENAPEWDSKTEYNAGQQVKYNNILYEAKWWSKNDVPSKNTGSGKHWKIITNCNGSGNDGNTNIAPTTNITSPNSNSNFTENDNIIITASASDSDGTITLVEFYQGNVKIGQDTSAPYNLTWTNVSSGNYTLTVVATDNNGSSTTSLPIAINVTSPTNGGGNGGNTDCDNVSTWQAYPTIYNTGDVVKYQGVLYKAQTGPIWVTPGSGEHWWKTIGTCN</sequence>
<evidence type="ECO:0000256" key="1">
    <source>
        <dbReference type="ARBA" id="ARBA00022801"/>
    </source>
</evidence>
<dbReference type="GO" id="GO:0030246">
    <property type="term" value="F:carbohydrate binding"/>
    <property type="evidence" value="ECO:0007669"/>
    <property type="project" value="InterPro"/>
</dbReference>
<accession>A0A975H605</accession>
<proteinExistence type="predicted"/>
<dbReference type="GO" id="GO:0004553">
    <property type="term" value="F:hydrolase activity, hydrolyzing O-glycosyl compounds"/>
    <property type="evidence" value="ECO:0007669"/>
    <property type="project" value="InterPro"/>
</dbReference>
<dbReference type="CDD" id="cd12215">
    <property type="entry name" value="ChiC_BD"/>
    <property type="match status" value="1"/>
</dbReference>
<evidence type="ECO:0000313" key="5">
    <source>
        <dbReference type="Proteomes" id="UP000663920"/>
    </source>
</evidence>
<name>A0A975H605_9FLAO</name>
<keyword evidence="1" id="KW-0378">Hydrolase</keyword>
<dbReference type="AlphaFoldDB" id="A0A975H605"/>
<dbReference type="InterPro" id="IPR022409">
    <property type="entry name" value="PKD/Chitinase_dom"/>
</dbReference>